<feature type="compositionally biased region" description="Acidic residues" evidence="1">
    <location>
        <begin position="67"/>
        <end position="82"/>
    </location>
</feature>
<dbReference type="AlphaFoldDB" id="A0A433Q5U9"/>
<evidence type="ECO:0000256" key="1">
    <source>
        <dbReference type="SAM" id="MobiDB-lite"/>
    </source>
</evidence>
<name>A0A433Q5U9_9FUNG</name>
<gene>
    <name evidence="2" type="ORF">BC938DRAFT_472550</name>
</gene>
<accession>A0A433Q5U9</accession>
<reference evidence="2 3" key="1">
    <citation type="journal article" date="2018" name="New Phytol.">
        <title>Phylogenomics of Endogonaceae and evolution of mycorrhizas within Mucoromycota.</title>
        <authorList>
            <person name="Chang Y."/>
            <person name="Desiro A."/>
            <person name="Na H."/>
            <person name="Sandor L."/>
            <person name="Lipzen A."/>
            <person name="Clum A."/>
            <person name="Barry K."/>
            <person name="Grigoriev I.V."/>
            <person name="Martin F.M."/>
            <person name="Stajich J.E."/>
            <person name="Smith M.E."/>
            <person name="Bonito G."/>
            <person name="Spatafora J.W."/>
        </authorList>
    </citation>
    <scope>NUCLEOTIDE SEQUENCE [LARGE SCALE GENOMIC DNA]</scope>
    <source>
        <strain evidence="2 3">AD002</strain>
    </source>
</reference>
<dbReference type="Proteomes" id="UP000274822">
    <property type="component" value="Unassembled WGS sequence"/>
</dbReference>
<organism evidence="2 3">
    <name type="scientific">Jimgerdemannia flammicorona</name>
    <dbReference type="NCBI Taxonomy" id="994334"/>
    <lineage>
        <taxon>Eukaryota</taxon>
        <taxon>Fungi</taxon>
        <taxon>Fungi incertae sedis</taxon>
        <taxon>Mucoromycota</taxon>
        <taxon>Mucoromycotina</taxon>
        <taxon>Endogonomycetes</taxon>
        <taxon>Endogonales</taxon>
        <taxon>Endogonaceae</taxon>
        <taxon>Jimgerdemannia</taxon>
    </lineage>
</organism>
<feature type="region of interest" description="Disordered" evidence="1">
    <location>
        <begin position="63"/>
        <end position="82"/>
    </location>
</feature>
<dbReference type="EMBL" id="RBNJ01013764">
    <property type="protein sequence ID" value="RUS25157.1"/>
    <property type="molecule type" value="Genomic_DNA"/>
</dbReference>
<evidence type="ECO:0000313" key="3">
    <source>
        <dbReference type="Proteomes" id="UP000274822"/>
    </source>
</evidence>
<protein>
    <submittedName>
        <fullName evidence="2">Uncharacterized protein</fullName>
    </submittedName>
</protein>
<proteinExistence type="predicted"/>
<sequence length="82" mass="9112">MQVKQCWPKNESFPPEAVKQKCSGIHDASNCTWRPFRPPVLNIYACKAFARIHELDHVDDLLGGADGESDGGEDEAEVVLED</sequence>
<comment type="caution">
    <text evidence="2">The sequence shown here is derived from an EMBL/GenBank/DDBJ whole genome shotgun (WGS) entry which is preliminary data.</text>
</comment>
<keyword evidence="3" id="KW-1185">Reference proteome</keyword>
<evidence type="ECO:0000313" key="2">
    <source>
        <dbReference type="EMBL" id="RUS25157.1"/>
    </source>
</evidence>